<evidence type="ECO:0000256" key="3">
    <source>
        <dbReference type="ARBA" id="ARBA00012098"/>
    </source>
</evidence>
<dbReference type="GO" id="GO:0008830">
    <property type="term" value="F:dTDP-4-dehydrorhamnose 3,5-epimerase activity"/>
    <property type="evidence" value="ECO:0007669"/>
    <property type="project" value="UniProtKB-UniRule"/>
</dbReference>
<protein>
    <recommendedName>
        <fullName evidence="4 7">dTDP-4-dehydrorhamnose 3,5-epimerase</fullName>
        <ecNumber evidence="3 7">5.1.3.13</ecNumber>
    </recommendedName>
    <alternativeName>
        <fullName evidence="7">Thymidine diphospho-4-keto-rhamnose 3,5-epimerase</fullName>
    </alternativeName>
</protein>
<dbReference type="PANTHER" id="PTHR21047">
    <property type="entry name" value="DTDP-6-DEOXY-D-GLUCOSE-3,5 EPIMERASE"/>
    <property type="match status" value="1"/>
</dbReference>
<comment type="similarity">
    <text evidence="7">Belongs to the dTDP-4-dehydrorhamnose 3,5-epimerase family.</text>
</comment>
<keyword evidence="7" id="KW-0413">Isomerase</keyword>
<dbReference type="InterPro" id="IPR000888">
    <property type="entry name" value="RmlC-like"/>
</dbReference>
<dbReference type="Pfam" id="PF00908">
    <property type="entry name" value="dTDP_sugar_isom"/>
    <property type="match status" value="1"/>
</dbReference>
<dbReference type="GO" id="GO:0000271">
    <property type="term" value="P:polysaccharide biosynthetic process"/>
    <property type="evidence" value="ECO:0007669"/>
    <property type="project" value="TreeGrafter"/>
</dbReference>
<comment type="function">
    <text evidence="2 7">Catalyzes the epimerization of the C3' and C5'positions of dTDP-6-deoxy-D-xylo-4-hexulose, forming dTDP-6-deoxy-L-lyxo-4-hexulose.</text>
</comment>
<evidence type="ECO:0000256" key="6">
    <source>
        <dbReference type="PIRSR" id="PIRSR600888-3"/>
    </source>
</evidence>
<proteinExistence type="inferred from homology"/>
<dbReference type="AlphaFoldDB" id="A0A1Y6FE55"/>
<comment type="catalytic activity">
    <reaction evidence="1 7">
        <text>dTDP-4-dehydro-6-deoxy-alpha-D-glucose = dTDP-4-dehydro-beta-L-rhamnose</text>
        <dbReference type="Rhea" id="RHEA:16969"/>
        <dbReference type="ChEBI" id="CHEBI:57649"/>
        <dbReference type="ChEBI" id="CHEBI:62830"/>
        <dbReference type="EC" id="5.1.3.13"/>
    </reaction>
</comment>
<evidence type="ECO:0000313" key="9">
    <source>
        <dbReference type="Proteomes" id="UP000194474"/>
    </source>
</evidence>
<evidence type="ECO:0000256" key="2">
    <source>
        <dbReference type="ARBA" id="ARBA00001997"/>
    </source>
</evidence>
<dbReference type="GO" id="GO:0005829">
    <property type="term" value="C:cytosol"/>
    <property type="evidence" value="ECO:0007669"/>
    <property type="project" value="TreeGrafter"/>
</dbReference>
<dbReference type="GO" id="GO:0019305">
    <property type="term" value="P:dTDP-rhamnose biosynthetic process"/>
    <property type="evidence" value="ECO:0007669"/>
    <property type="project" value="UniProtKB-UniRule"/>
</dbReference>
<name>A0A1Y6FE55_9HYPH</name>
<dbReference type="InterPro" id="IPR014710">
    <property type="entry name" value="RmlC-like_jellyroll"/>
</dbReference>
<dbReference type="InterPro" id="IPR011051">
    <property type="entry name" value="RmlC_Cupin_sf"/>
</dbReference>
<gene>
    <name evidence="8" type="ORF">SAMN06295905_2174</name>
</gene>
<feature type="site" description="Participates in a stacking interaction with the thymidine ring of dTDP-4-oxo-6-deoxyglucose" evidence="6">
    <location>
        <position position="138"/>
    </location>
</feature>
<dbReference type="NCBIfam" id="TIGR01221">
    <property type="entry name" value="rmlC"/>
    <property type="match status" value="1"/>
</dbReference>
<keyword evidence="9" id="KW-1185">Reference proteome</keyword>
<dbReference type="EC" id="5.1.3.13" evidence="3 7"/>
<feature type="active site" description="Proton donor" evidence="5">
    <location>
        <position position="132"/>
    </location>
</feature>
<evidence type="ECO:0000256" key="4">
    <source>
        <dbReference type="ARBA" id="ARBA00019595"/>
    </source>
</evidence>
<dbReference type="EMBL" id="FXWK01000001">
    <property type="protein sequence ID" value="SMQ72919.1"/>
    <property type="molecule type" value="Genomic_DNA"/>
</dbReference>
<evidence type="ECO:0000256" key="7">
    <source>
        <dbReference type="RuleBase" id="RU364069"/>
    </source>
</evidence>
<dbReference type="SUPFAM" id="SSF51182">
    <property type="entry name" value="RmlC-like cupins"/>
    <property type="match status" value="1"/>
</dbReference>
<feature type="active site" description="Proton acceptor" evidence="5">
    <location>
        <position position="62"/>
    </location>
</feature>
<dbReference type="Gene3D" id="2.60.120.10">
    <property type="entry name" value="Jelly Rolls"/>
    <property type="match status" value="1"/>
</dbReference>
<sequence length="189" mass="21368">MRSQKLAIPDVIELQPTRHADERGNFAETFRDDWFCSNIGDRRFIQENQSHTLRRGTIRGLHFQAPPAAQGKLVQCLSGAIFDVAVDIRENSATYGDCVTRILTAERGNQLWVPEGFLHGFCTLTDDTVVAYKVTAYYDRSADRGVRWNDADLGIAWPDCVEPSLLSDKDRHLPCFRKMQPYFTIGSAA</sequence>
<dbReference type="Proteomes" id="UP000194474">
    <property type="component" value="Unassembled WGS sequence"/>
</dbReference>
<organism evidence="8 9">
    <name type="scientific">Devosia lucknowensis</name>
    <dbReference type="NCBI Taxonomy" id="1096929"/>
    <lineage>
        <taxon>Bacteria</taxon>
        <taxon>Pseudomonadati</taxon>
        <taxon>Pseudomonadota</taxon>
        <taxon>Alphaproteobacteria</taxon>
        <taxon>Hyphomicrobiales</taxon>
        <taxon>Devosiaceae</taxon>
        <taxon>Devosia</taxon>
    </lineage>
</organism>
<dbReference type="OrthoDB" id="9800680at2"/>
<evidence type="ECO:0000256" key="1">
    <source>
        <dbReference type="ARBA" id="ARBA00001298"/>
    </source>
</evidence>
<comment type="subunit">
    <text evidence="7">Homodimer.</text>
</comment>
<dbReference type="CDD" id="cd00438">
    <property type="entry name" value="cupin_RmlC"/>
    <property type="match status" value="1"/>
</dbReference>
<evidence type="ECO:0000313" key="8">
    <source>
        <dbReference type="EMBL" id="SMQ72919.1"/>
    </source>
</evidence>
<reference evidence="9" key="1">
    <citation type="submission" date="2017-04" db="EMBL/GenBank/DDBJ databases">
        <authorList>
            <person name="Varghese N."/>
            <person name="Submissions S."/>
        </authorList>
    </citation>
    <scope>NUCLEOTIDE SEQUENCE [LARGE SCALE GENOMIC DNA]</scope>
</reference>
<dbReference type="PANTHER" id="PTHR21047:SF2">
    <property type="entry name" value="THYMIDINE DIPHOSPHO-4-KETO-RHAMNOSE 3,5-EPIMERASE"/>
    <property type="match status" value="1"/>
</dbReference>
<evidence type="ECO:0000256" key="5">
    <source>
        <dbReference type="PIRSR" id="PIRSR600888-1"/>
    </source>
</evidence>
<dbReference type="RefSeq" id="WP_086470417.1">
    <property type="nucleotide sequence ID" value="NZ_FXWK01000001.1"/>
</dbReference>
<dbReference type="UniPathway" id="UPA00124"/>
<accession>A0A1Y6FE55</accession>
<comment type="pathway">
    <text evidence="7">Carbohydrate biosynthesis; dTDP-L-rhamnose biosynthesis.</text>
</comment>